<reference evidence="1" key="2">
    <citation type="journal article" date="2023" name="IMA Fungus">
        <title>Comparative genomic study of the Penicillium genus elucidates a diverse pangenome and 15 lateral gene transfer events.</title>
        <authorList>
            <person name="Petersen C."/>
            <person name="Sorensen T."/>
            <person name="Nielsen M.R."/>
            <person name="Sondergaard T.E."/>
            <person name="Sorensen J.L."/>
            <person name="Fitzpatrick D.A."/>
            <person name="Frisvad J.C."/>
            <person name="Nielsen K.L."/>
        </authorList>
    </citation>
    <scope>NUCLEOTIDE SEQUENCE</scope>
    <source>
        <strain evidence="1">IBT 16125</strain>
    </source>
</reference>
<protein>
    <recommendedName>
        <fullName evidence="3">F-box domain-containing protein</fullName>
    </recommendedName>
</protein>
<dbReference type="AlphaFoldDB" id="A0AAD6CEA8"/>
<evidence type="ECO:0000313" key="2">
    <source>
        <dbReference type="Proteomes" id="UP001213681"/>
    </source>
</evidence>
<evidence type="ECO:0008006" key="3">
    <source>
        <dbReference type="Google" id="ProtNLM"/>
    </source>
</evidence>
<reference evidence="1" key="1">
    <citation type="submission" date="2022-12" db="EMBL/GenBank/DDBJ databases">
        <authorList>
            <person name="Petersen C."/>
        </authorList>
    </citation>
    <scope>NUCLEOTIDE SEQUENCE</scope>
    <source>
        <strain evidence="1">IBT 16125</strain>
    </source>
</reference>
<dbReference type="RefSeq" id="XP_056769484.1">
    <property type="nucleotide sequence ID" value="XM_056905377.1"/>
</dbReference>
<dbReference type="GeneID" id="81595620"/>
<evidence type="ECO:0000313" key="1">
    <source>
        <dbReference type="EMBL" id="KAJ5460442.1"/>
    </source>
</evidence>
<proteinExistence type="predicted"/>
<sequence length="209" mass="23894">MRTLLTSCQRVCRDWHNLITKSPWIENALFFIPINESEWGAGEKVSNTLLAEMFSANFPAKGEQNNDFHFSDCEMTKSLDRFVRKDASWRRMLVQQPPILKLGLFYIDSGRGGDSAHCISIPANPKRQANGDEGLRMGRLFEILLFDSPIRVGRPRPARLCWSTDEPIDFYSRHEMNKDAFQRMLGQLGLVLYTAQVIQCGMGFRGGPY</sequence>
<dbReference type="Proteomes" id="UP001213681">
    <property type="component" value="Unassembled WGS sequence"/>
</dbReference>
<name>A0AAD6CEA8_9EURO</name>
<dbReference type="EMBL" id="JAPVEA010000002">
    <property type="protein sequence ID" value="KAJ5460442.1"/>
    <property type="molecule type" value="Genomic_DNA"/>
</dbReference>
<accession>A0AAD6CEA8</accession>
<organism evidence="1 2">
    <name type="scientific">Penicillium daleae</name>
    <dbReference type="NCBI Taxonomy" id="63821"/>
    <lineage>
        <taxon>Eukaryota</taxon>
        <taxon>Fungi</taxon>
        <taxon>Dikarya</taxon>
        <taxon>Ascomycota</taxon>
        <taxon>Pezizomycotina</taxon>
        <taxon>Eurotiomycetes</taxon>
        <taxon>Eurotiomycetidae</taxon>
        <taxon>Eurotiales</taxon>
        <taxon>Aspergillaceae</taxon>
        <taxon>Penicillium</taxon>
    </lineage>
</organism>
<gene>
    <name evidence="1" type="ORF">N7458_001994</name>
</gene>
<keyword evidence="2" id="KW-1185">Reference proteome</keyword>
<comment type="caution">
    <text evidence="1">The sequence shown here is derived from an EMBL/GenBank/DDBJ whole genome shotgun (WGS) entry which is preliminary data.</text>
</comment>